<dbReference type="KEGG" id="nall:PP769_04480"/>
<dbReference type="PROSITE" id="PS00565">
    <property type="entry name" value="ARGININOSUCCIN_SYN_2"/>
    <property type="match status" value="1"/>
</dbReference>
<feature type="binding site" evidence="9">
    <location>
        <begin position="26"/>
        <end position="34"/>
    </location>
    <ligand>
        <name>ATP</name>
        <dbReference type="ChEBI" id="CHEBI:30616"/>
    </ligand>
</feature>
<feature type="binding site" evidence="9">
    <location>
        <position position="105"/>
    </location>
    <ligand>
        <name>L-citrulline</name>
        <dbReference type="ChEBI" id="CHEBI:57743"/>
    </ligand>
</feature>
<evidence type="ECO:0000256" key="4">
    <source>
        <dbReference type="ARBA" id="ARBA00022571"/>
    </source>
</evidence>
<organism evidence="12 13">
    <name type="scientific">Candidatus Nitrospira allomarina</name>
    <dbReference type="NCBI Taxonomy" id="3020900"/>
    <lineage>
        <taxon>Bacteria</taxon>
        <taxon>Pseudomonadati</taxon>
        <taxon>Nitrospirota</taxon>
        <taxon>Nitrospiria</taxon>
        <taxon>Nitrospirales</taxon>
        <taxon>Nitrospiraceae</taxon>
        <taxon>Nitrospira</taxon>
    </lineage>
</organism>
<evidence type="ECO:0000256" key="3">
    <source>
        <dbReference type="ARBA" id="ARBA00012286"/>
    </source>
</evidence>
<dbReference type="PANTHER" id="PTHR11587:SF2">
    <property type="entry name" value="ARGININOSUCCINATE SYNTHASE"/>
    <property type="match status" value="1"/>
</dbReference>
<dbReference type="InterPro" id="IPR048267">
    <property type="entry name" value="Arginosuc_syn_N"/>
</dbReference>
<dbReference type="GO" id="GO:0005737">
    <property type="term" value="C:cytoplasm"/>
    <property type="evidence" value="ECO:0007669"/>
    <property type="project" value="UniProtKB-SubCell"/>
</dbReference>
<dbReference type="GO" id="GO:0006526">
    <property type="term" value="P:L-arginine biosynthetic process"/>
    <property type="evidence" value="ECO:0007669"/>
    <property type="project" value="UniProtKB-UniRule"/>
</dbReference>
<feature type="binding site" evidence="9">
    <location>
        <position position="142"/>
    </location>
    <ligand>
        <name>L-aspartate</name>
        <dbReference type="ChEBI" id="CHEBI:29991"/>
    </ligand>
</feature>
<dbReference type="GO" id="GO:0000050">
    <property type="term" value="P:urea cycle"/>
    <property type="evidence" value="ECO:0007669"/>
    <property type="project" value="TreeGrafter"/>
</dbReference>
<dbReference type="Gene3D" id="1.20.5.470">
    <property type="entry name" value="Single helix bin"/>
    <property type="match status" value="1"/>
</dbReference>
<comment type="similarity">
    <text evidence="9">Belongs to the argininosuccinate synthase family. Type 1 subfamily.</text>
</comment>
<feature type="binding site" evidence="9">
    <location>
        <position position="137"/>
    </location>
    <ligand>
        <name>L-aspartate</name>
        <dbReference type="ChEBI" id="CHEBI:29991"/>
    </ligand>
</feature>
<proteinExistence type="inferred from homology"/>
<keyword evidence="5 9" id="KW-0436">Ligase</keyword>
<dbReference type="PROSITE" id="PS00564">
    <property type="entry name" value="ARGININOSUCCIN_SYN_1"/>
    <property type="match status" value="1"/>
</dbReference>
<dbReference type="SUPFAM" id="SSF52402">
    <property type="entry name" value="Adenine nucleotide alpha hydrolases-like"/>
    <property type="match status" value="1"/>
</dbReference>
<dbReference type="HAMAP" id="MF_00005">
    <property type="entry name" value="Arg_succ_synth_type1"/>
    <property type="match status" value="1"/>
</dbReference>
<evidence type="ECO:0000313" key="12">
    <source>
        <dbReference type="EMBL" id="WNM59029.1"/>
    </source>
</evidence>
<comment type="pathway">
    <text evidence="1 9">Amino-acid biosynthesis; L-arginine biosynthesis; L-arginine from L-ornithine and carbamoyl phosphate: step 2/3.</text>
</comment>
<feature type="binding site" evidence="9">
    <location>
        <position position="279"/>
    </location>
    <ligand>
        <name>L-citrulline</name>
        <dbReference type="ChEBI" id="CHEBI:57743"/>
    </ligand>
</feature>
<dbReference type="InterPro" id="IPR023434">
    <property type="entry name" value="Arginosuc_synth_type_1_subfam"/>
</dbReference>
<keyword evidence="4 9" id="KW-0055">Arginine biosynthesis</keyword>
<feature type="binding site" evidence="9">
    <location>
        <position position="141"/>
    </location>
    <ligand>
        <name>L-citrulline</name>
        <dbReference type="ChEBI" id="CHEBI:57743"/>
    </ligand>
</feature>
<dbReference type="EMBL" id="CP116967">
    <property type="protein sequence ID" value="WNM59029.1"/>
    <property type="molecule type" value="Genomic_DNA"/>
</dbReference>
<sequence length="417" mass="46386">MESKITYHKIASHEAKKGTFDKCVLLYSGGLDTSIMLKWIQEAYACSIVALTVDVGQLHEDLEAVKAKAIKLGAEEAVVIDAREEFAEKLLSRAIKANADYQGGYPLSTPLARVTLSEIAVRVAKERGIKVIAHGSTGKGNDQVRFENYITTLDATMKVIAPVREWSMGRDEQIDYAKQHDIPIKQTKEYLYSHDDNMWGSTNEGGDIEDPARIPDLRKFLQVCIPPEQAPDEPEIIEVGFNKGIPCSINGEDLPLCQVIERANAVGARHGVGIVHLTEDRLVGLKVRGVYEAPGAEILIKAHFNLEKLVNTRDLNELKKIIDEKWAYTCYGAKWFDPSMDAIHAFQDSANQRVKGTVKVKLFKGKADVVAMTSPYSLFDANLATFNKDASFNQNASAGFIEIYNLAQKTYRRLDHV</sequence>
<dbReference type="RefSeq" id="WP_312645665.1">
    <property type="nucleotide sequence ID" value="NZ_CP116967.1"/>
</dbReference>
<evidence type="ECO:0000256" key="7">
    <source>
        <dbReference type="ARBA" id="ARBA00022741"/>
    </source>
</evidence>
<dbReference type="AlphaFoldDB" id="A0AA96GIE5"/>
<keyword evidence="13" id="KW-1185">Reference proteome</keyword>
<dbReference type="FunFam" id="3.40.50.620:FF:000019">
    <property type="entry name" value="Argininosuccinate synthase"/>
    <property type="match status" value="1"/>
</dbReference>
<dbReference type="InterPro" id="IPR048268">
    <property type="entry name" value="Arginosuc_syn_C"/>
</dbReference>
<keyword evidence="9" id="KW-0963">Cytoplasm</keyword>
<dbReference type="GO" id="GO:0000053">
    <property type="term" value="P:argininosuccinate metabolic process"/>
    <property type="evidence" value="ECO:0007669"/>
    <property type="project" value="TreeGrafter"/>
</dbReference>
<evidence type="ECO:0000259" key="11">
    <source>
        <dbReference type="Pfam" id="PF20979"/>
    </source>
</evidence>
<feature type="binding site" evidence="9">
    <location>
        <position position="145"/>
    </location>
    <ligand>
        <name>L-citrulline</name>
        <dbReference type="ChEBI" id="CHEBI:57743"/>
    </ligand>
</feature>
<feature type="binding site" evidence="9">
    <location>
        <position position="291"/>
    </location>
    <ligand>
        <name>L-citrulline</name>
        <dbReference type="ChEBI" id="CHEBI:57743"/>
    </ligand>
</feature>
<keyword evidence="6 9" id="KW-0028">Amino-acid biosynthesis</keyword>
<dbReference type="PANTHER" id="PTHR11587">
    <property type="entry name" value="ARGININOSUCCINATE SYNTHASE"/>
    <property type="match status" value="1"/>
</dbReference>
<dbReference type="InterPro" id="IPR001518">
    <property type="entry name" value="Arginosuc_synth"/>
</dbReference>
<feature type="binding site" evidence="9">
    <location>
        <position position="135"/>
    </location>
    <ligand>
        <name>ATP</name>
        <dbReference type="ChEBI" id="CHEBI:30616"/>
    </ligand>
</feature>
<dbReference type="SUPFAM" id="SSF69864">
    <property type="entry name" value="Argininosuccinate synthetase, C-terminal domain"/>
    <property type="match status" value="1"/>
</dbReference>
<evidence type="ECO:0000256" key="9">
    <source>
        <dbReference type="HAMAP-Rule" id="MF_00005"/>
    </source>
</evidence>
<dbReference type="CDD" id="cd01999">
    <property type="entry name" value="ASS"/>
    <property type="match status" value="1"/>
</dbReference>
<evidence type="ECO:0000256" key="8">
    <source>
        <dbReference type="ARBA" id="ARBA00022840"/>
    </source>
</evidence>
<comment type="catalytic activity">
    <reaction evidence="9">
        <text>L-citrulline + L-aspartate + ATP = 2-(N(omega)-L-arginino)succinate + AMP + diphosphate + H(+)</text>
        <dbReference type="Rhea" id="RHEA:10932"/>
        <dbReference type="ChEBI" id="CHEBI:15378"/>
        <dbReference type="ChEBI" id="CHEBI:29991"/>
        <dbReference type="ChEBI" id="CHEBI:30616"/>
        <dbReference type="ChEBI" id="CHEBI:33019"/>
        <dbReference type="ChEBI" id="CHEBI:57472"/>
        <dbReference type="ChEBI" id="CHEBI:57743"/>
        <dbReference type="ChEBI" id="CHEBI:456215"/>
        <dbReference type="EC" id="6.3.4.5"/>
    </reaction>
</comment>
<evidence type="ECO:0000313" key="13">
    <source>
        <dbReference type="Proteomes" id="UP001302719"/>
    </source>
</evidence>
<evidence type="ECO:0000256" key="1">
    <source>
        <dbReference type="ARBA" id="ARBA00004967"/>
    </source>
</evidence>
<evidence type="ECO:0000259" key="10">
    <source>
        <dbReference type="Pfam" id="PF00764"/>
    </source>
</evidence>
<dbReference type="NCBIfam" id="NF001770">
    <property type="entry name" value="PRK00509.1"/>
    <property type="match status" value="1"/>
</dbReference>
<dbReference type="InterPro" id="IPR014729">
    <property type="entry name" value="Rossmann-like_a/b/a_fold"/>
</dbReference>
<name>A0AA96GIE5_9BACT</name>
<dbReference type="EC" id="6.3.4.5" evidence="3 9"/>
<dbReference type="FunFam" id="3.90.1260.10:FF:000007">
    <property type="entry name" value="Argininosuccinate synthase"/>
    <property type="match status" value="1"/>
</dbReference>
<dbReference type="GO" id="GO:0004055">
    <property type="term" value="F:argininosuccinate synthase activity"/>
    <property type="evidence" value="ECO:0007669"/>
    <property type="project" value="UniProtKB-UniRule"/>
</dbReference>
<protein>
    <recommendedName>
        <fullName evidence="3 9">Argininosuccinate synthase</fullName>
        <ecNumber evidence="3 9">6.3.4.5</ecNumber>
    </recommendedName>
    <alternativeName>
        <fullName evidence="9">Citrulline--aspartate ligase</fullName>
    </alternativeName>
</protein>
<dbReference type="Proteomes" id="UP001302719">
    <property type="component" value="Chromosome"/>
</dbReference>
<dbReference type="InterPro" id="IPR018223">
    <property type="entry name" value="Arginosuc_synth_CS"/>
</dbReference>
<feature type="binding site" evidence="9">
    <location>
        <position position="193"/>
    </location>
    <ligand>
        <name>L-citrulline</name>
        <dbReference type="ChEBI" id="CHEBI:57743"/>
    </ligand>
</feature>
<dbReference type="Gene3D" id="3.90.1260.10">
    <property type="entry name" value="Argininosuccinate synthetase, chain A, domain 2"/>
    <property type="match status" value="1"/>
</dbReference>
<gene>
    <name evidence="9" type="primary">argG</name>
    <name evidence="12" type="ORF">PP769_04480</name>
</gene>
<keyword evidence="7 9" id="KW-0547">Nucleotide-binding</keyword>
<keyword evidence="8 9" id="KW-0067">ATP-binding</keyword>
<dbReference type="NCBIfam" id="TIGR00032">
    <property type="entry name" value="argG"/>
    <property type="match status" value="1"/>
</dbReference>
<comment type="subunit">
    <text evidence="2 9">Homotetramer.</text>
</comment>
<feature type="binding site" evidence="9">
    <location>
        <position position="141"/>
    </location>
    <ligand>
        <name>L-aspartate</name>
        <dbReference type="ChEBI" id="CHEBI:29991"/>
    </ligand>
</feature>
<evidence type="ECO:0000256" key="5">
    <source>
        <dbReference type="ARBA" id="ARBA00022598"/>
    </source>
</evidence>
<comment type="caution">
    <text evidence="9">Lacks conserved residue(s) required for the propagation of feature annotation.</text>
</comment>
<dbReference type="InterPro" id="IPR024074">
    <property type="entry name" value="AS_cat/multimer_dom_body"/>
</dbReference>
<feature type="domain" description="Arginosuccinate synthase C-terminal" evidence="11">
    <location>
        <begin position="192"/>
        <end position="411"/>
    </location>
</feature>
<evidence type="ECO:0000256" key="6">
    <source>
        <dbReference type="ARBA" id="ARBA00022605"/>
    </source>
</evidence>
<evidence type="ECO:0000256" key="2">
    <source>
        <dbReference type="ARBA" id="ARBA00011881"/>
    </source>
</evidence>
<accession>A0AA96GIE5</accession>
<dbReference type="Pfam" id="PF20979">
    <property type="entry name" value="Arginosuc_syn_C"/>
    <property type="match status" value="1"/>
</dbReference>
<dbReference type="Gene3D" id="3.40.50.620">
    <property type="entry name" value="HUPs"/>
    <property type="match status" value="1"/>
</dbReference>
<comment type="subcellular location">
    <subcellularLocation>
        <location evidence="9">Cytoplasm</location>
    </subcellularLocation>
</comment>
<feature type="domain" description="Arginosuccinate synthase-like N-terminal" evidence="10">
    <location>
        <begin position="22"/>
        <end position="183"/>
    </location>
</feature>
<dbReference type="Pfam" id="PF00764">
    <property type="entry name" value="Arginosuc_synth"/>
    <property type="match status" value="1"/>
</dbReference>
<reference evidence="12 13" key="1">
    <citation type="submission" date="2023-01" db="EMBL/GenBank/DDBJ databases">
        <title>Cultivation and genomic characterization of new, ubiquitous marine nitrite-oxidizing bacteria from the Nitrospirales.</title>
        <authorList>
            <person name="Mueller A.J."/>
            <person name="Daebeler A."/>
            <person name="Herbold C.W."/>
            <person name="Kirkegaard R.H."/>
            <person name="Daims H."/>
        </authorList>
    </citation>
    <scope>NUCLEOTIDE SEQUENCE [LARGE SCALE GENOMIC DNA]</scope>
    <source>
        <strain evidence="12 13">VA</strain>
    </source>
</reference>
<dbReference type="GO" id="GO:0005524">
    <property type="term" value="F:ATP binding"/>
    <property type="evidence" value="ECO:0007669"/>
    <property type="project" value="UniProtKB-UniRule"/>
</dbReference>